<gene>
    <name evidence="2" type="ORF">GCM10022268_16180</name>
</gene>
<dbReference type="Gene3D" id="3.40.50.2000">
    <property type="entry name" value="Glycogen Phosphorylase B"/>
    <property type="match status" value="1"/>
</dbReference>
<sequence>MTMRDVLVVMPSVPAAARGDGFFLDIKMVEGLALYARLWGGPVRCAIRAGDPAQIAFGRDYAAADLPFEVAFIDPDATGIGALTCDAAVVLAAGDNHRDLPVPGLTDAPVVFIIEYTLKTRLRIIAIEQGRSLAALKNAVWTILTERRRRRAFAGSAGLQANGQPGYDAYRRSSPSILRYFDSRLTDDQQIGAAALTAKQQSMRMGQPLRIVFSGRLETMKGADHLVRVAAELRRAGTPFTLDIYGDGVLRPGMQQAIDAEGLGDQVVLHGKVPFDAVLVPLMKERVDLFLCCHRQDDPSCTYLETLSCGVPIVGYDNAAFAGVLALGDVGIAVPMDDPAAAARAITVLAGDRGRLAAMADAAAAIGRDHSFERTFAVRIDHLKAIARR</sequence>
<accession>A0ABP7DQ87</accession>
<evidence type="ECO:0000313" key="2">
    <source>
        <dbReference type="EMBL" id="GAA3707572.1"/>
    </source>
</evidence>
<evidence type="ECO:0000259" key="1">
    <source>
        <dbReference type="Pfam" id="PF00534"/>
    </source>
</evidence>
<comment type="caution">
    <text evidence="2">The sequence shown here is derived from an EMBL/GenBank/DDBJ whole genome shotgun (WGS) entry which is preliminary data.</text>
</comment>
<reference evidence="3" key="1">
    <citation type="journal article" date="2019" name="Int. J. Syst. Evol. Microbiol.">
        <title>The Global Catalogue of Microorganisms (GCM) 10K type strain sequencing project: providing services to taxonomists for standard genome sequencing and annotation.</title>
        <authorList>
            <consortium name="The Broad Institute Genomics Platform"/>
            <consortium name="The Broad Institute Genome Sequencing Center for Infectious Disease"/>
            <person name="Wu L."/>
            <person name="Ma J."/>
        </authorList>
    </citation>
    <scope>NUCLEOTIDE SEQUENCE [LARGE SCALE GENOMIC DNA]</scope>
    <source>
        <strain evidence="3">JCM 17498</strain>
    </source>
</reference>
<dbReference type="RefSeq" id="WP_344692849.1">
    <property type="nucleotide sequence ID" value="NZ_BAABBF010000003.1"/>
</dbReference>
<dbReference type="PANTHER" id="PTHR12526:SF635">
    <property type="entry name" value="GLYCOSYL TRANSFERASE GROUP 1"/>
    <property type="match status" value="1"/>
</dbReference>
<organism evidence="2 3">
    <name type="scientific">Sphingomonas cynarae</name>
    <dbReference type="NCBI Taxonomy" id="930197"/>
    <lineage>
        <taxon>Bacteria</taxon>
        <taxon>Pseudomonadati</taxon>
        <taxon>Pseudomonadota</taxon>
        <taxon>Alphaproteobacteria</taxon>
        <taxon>Sphingomonadales</taxon>
        <taxon>Sphingomonadaceae</taxon>
        <taxon>Sphingomonas</taxon>
    </lineage>
</organism>
<name>A0ABP7DQ87_9SPHN</name>
<dbReference type="InterPro" id="IPR001296">
    <property type="entry name" value="Glyco_trans_1"/>
</dbReference>
<dbReference type="Pfam" id="PF00534">
    <property type="entry name" value="Glycos_transf_1"/>
    <property type="match status" value="1"/>
</dbReference>
<dbReference type="SUPFAM" id="SSF53756">
    <property type="entry name" value="UDP-Glycosyltransferase/glycogen phosphorylase"/>
    <property type="match status" value="1"/>
</dbReference>
<keyword evidence="3" id="KW-1185">Reference proteome</keyword>
<feature type="domain" description="Glycosyl transferase family 1" evidence="1">
    <location>
        <begin position="204"/>
        <end position="363"/>
    </location>
</feature>
<dbReference type="PANTHER" id="PTHR12526">
    <property type="entry name" value="GLYCOSYLTRANSFERASE"/>
    <property type="match status" value="1"/>
</dbReference>
<protein>
    <recommendedName>
        <fullName evidence="1">Glycosyl transferase family 1 domain-containing protein</fullName>
    </recommendedName>
</protein>
<dbReference type="EMBL" id="BAABBF010000003">
    <property type="protein sequence ID" value="GAA3707572.1"/>
    <property type="molecule type" value="Genomic_DNA"/>
</dbReference>
<dbReference type="Proteomes" id="UP001500523">
    <property type="component" value="Unassembled WGS sequence"/>
</dbReference>
<evidence type="ECO:0000313" key="3">
    <source>
        <dbReference type="Proteomes" id="UP001500523"/>
    </source>
</evidence>
<proteinExistence type="predicted"/>